<feature type="transmembrane region" description="Helical" evidence="2">
    <location>
        <begin position="65"/>
        <end position="86"/>
    </location>
</feature>
<accession>A0A8J3IV09</accession>
<feature type="region of interest" description="Disordered" evidence="1">
    <location>
        <begin position="131"/>
        <end position="155"/>
    </location>
</feature>
<organism evidence="3 4">
    <name type="scientific">Reticulibacter mediterranei</name>
    <dbReference type="NCBI Taxonomy" id="2778369"/>
    <lineage>
        <taxon>Bacteria</taxon>
        <taxon>Bacillati</taxon>
        <taxon>Chloroflexota</taxon>
        <taxon>Ktedonobacteria</taxon>
        <taxon>Ktedonobacterales</taxon>
        <taxon>Reticulibacteraceae</taxon>
        <taxon>Reticulibacter</taxon>
    </lineage>
</organism>
<sequence length="264" mass="28463">MFATLLTISILLVGPEGAAIFGLLVFQEHGIVGRMRRLALAIVTITIATVAALALAFFGSTALEHMGIALGAVGILGGVVSVKTGLEPLKIDLLKPFRMEDDRQKMQTEIVAELLARLVNSTADASSLLTTLVKTQEPNEEKETDKEKDNGAEIEPKPRGWLRRLSNDLAKIFVPIIFPTSVGPAYIAWLVNPTAAGKPLNVPLAMLVMAIFITMLVTLLAMMVALLFGEKMPGWLEKFLVRVGGTVFVLFGIGTFFGGLNMLM</sequence>
<gene>
    <name evidence="3" type="ORF">KSF_090910</name>
</gene>
<feature type="transmembrane region" description="Helical" evidence="2">
    <location>
        <begin position="239"/>
        <end position="260"/>
    </location>
</feature>
<keyword evidence="2" id="KW-0812">Transmembrane</keyword>
<dbReference type="RefSeq" id="WP_220209706.1">
    <property type="nucleotide sequence ID" value="NZ_BNJK01000002.1"/>
</dbReference>
<evidence type="ECO:0000313" key="3">
    <source>
        <dbReference type="EMBL" id="GHO99043.1"/>
    </source>
</evidence>
<evidence type="ECO:0000313" key="4">
    <source>
        <dbReference type="Proteomes" id="UP000597444"/>
    </source>
</evidence>
<comment type="caution">
    <text evidence="3">The sequence shown here is derived from an EMBL/GenBank/DDBJ whole genome shotgun (WGS) entry which is preliminary data.</text>
</comment>
<proteinExistence type="predicted"/>
<protein>
    <submittedName>
        <fullName evidence="3">Uncharacterized protein</fullName>
    </submittedName>
</protein>
<feature type="compositionally biased region" description="Basic and acidic residues" evidence="1">
    <location>
        <begin position="137"/>
        <end position="155"/>
    </location>
</feature>
<feature type="transmembrane region" description="Helical" evidence="2">
    <location>
        <begin position="172"/>
        <end position="192"/>
    </location>
</feature>
<dbReference type="AlphaFoldDB" id="A0A8J3IV09"/>
<name>A0A8J3IV09_9CHLR</name>
<keyword evidence="2" id="KW-1133">Transmembrane helix</keyword>
<keyword evidence="4" id="KW-1185">Reference proteome</keyword>
<feature type="transmembrane region" description="Helical" evidence="2">
    <location>
        <begin position="6"/>
        <end position="26"/>
    </location>
</feature>
<dbReference type="EMBL" id="BNJK01000002">
    <property type="protein sequence ID" value="GHO99043.1"/>
    <property type="molecule type" value="Genomic_DNA"/>
</dbReference>
<feature type="transmembrane region" description="Helical" evidence="2">
    <location>
        <begin position="38"/>
        <end position="59"/>
    </location>
</feature>
<keyword evidence="2" id="KW-0472">Membrane</keyword>
<evidence type="ECO:0000256" key="1">
    <source>
        <dbReference type="SAM" id="MobiDB-lite"/>
    </source>
</evidence>
<evidence type="ECO:0000256" key="2">
    <source>
        <dbReference type="SAM" id="Phobius"/>
    </source>
</evidence>
<reference evidence="3" key="1">
    <citation type="submission" date="2020-10" db="EMBL/GenBank/DDBJ databases">
        <title>Taxonomic study of unclassified bacteria belonging to the class Ktedonobacteria.</title>
        <authorList>
            <person name="Yabe S."/>
            <person name="Wang C.M."/>
            <person name="Zheng Y."/>
            <person name="Sakai Y."/>
            <person name="Cavaletti L."/>
            <person name="Monciardini P."/>
            <person name="Donadio S."/>
        </authorList>
    </citation>
    <scope>NUCLEOTIDE SEQUENCE</scope>
    <source>
        <strain evidence="3">ID150040</strain>
    </source>
</reference>
<feature type="transmembrane region" description="Helical" evidence="2">
    <location>
        <begin position="204"/>
        <end position="227"/>
    </location>
</feature>
<dbReference type="Proteomes" id="UP000597444">
    <property type="component" value="Unassembled WGS sequence"/>
</dbReference>